<dbReference type="GO" id="GO:0005506">
    <property type="term" value="F:iron ion binding"/>
    <property type="evidence" value="ECO:0007669"/>
    <property type="project" value="InterPro"/>
</dbReference>
<evidence type="ECO:0000256" key="11">
    <source>
        <dbReference type="SAM" id="SignalP"/>
    </source>
</evidence>
<accession>K5WQM7</accession>
<dbReference type="InterPro" id="IPR001128">
    <property type="entry name" value="Cyt_P450"/>
</dbReference>
<dbReference type="OMA" id="CERTAIV"/>
<dbReference type="InterPro" id="IPR050364">
    <property type="entry name" value="Cytochrome_P450_fung"/>
</dbReference>
<evidence type="ECO:0000256" key="7">
    <source>
        <dbReference type="ARBA" id="ARBA00023004"/>
    </source>
</evidence>
<dbReference type="PRINTS" id="PR00463">
    <property type="entry name" value="EP450I"/>
</dbReference>
<dbReference type="GO" id="GO:0020037">
    <property type="term" value="F:heme binding"/>
    <property type="evidence" value="ECO:0007669"/>
    <property type="project" value="InterPro"/>
</dbReference>
<evidence type="ECO:0000256" key="5">
    <source>
        <dbReference type="ARBA" id="ARBA00022723"/>
    </source>
</evidence>
<dbReference type="GO" id="GO:0004497">
    <property type="term" value="F:monooxygenase activity"/>
    <property type="evidence" value="ECO:0007669"/>
    <property type="project" value="UniProtKB-KW"/>
</dbReference>
<dbReference type="STRING" id="597362.K5WQM7"/>
<gene>
    <name evidence="12" type="ORF">AGABI1DRAFT_93343</name>
</gene>
<dbReference type="EMBL" id="JH971395">
    <property type="protein sequence ID" value="EKM77631.1"/>
    <property type="molecule type" value="Genomic_DNA"/>
</dbReference>
<keyword evidence="4 9" id="KW-0349">Heme</keyword>
<dbReference type="GeneID" id="18832500"/>
<dbReference type="InterPro" id="IPR017972">
    <property type="entry name" value="Cyt_P450_CS"/>
</dbReference>
<dbReference type="InterPro" id="IPR036396">
    <property type="entry name" value="Cyt_P450_sf"/>
</dbReference>
<dbReference type="PROSITE" id="PS00086">
    <property type="entry name" value="CYTOCHROME_P450"/>
    <property type="match status" value="1"/>
</dbReference>
<evidence type="ECO:0000256" key="9">
    <source>
        <dbReference type="PIRSR" id="PIRSR602401-1"/>
    </source>
</evidence>
<dbReference type="InterPro" id="IPR002401">
    <property type="entry name" value="Cyt_P450_E_grp-I"/>
</dbReference>
<sequence length="540" mass="61306">MPSNVTVGLSVLMLTFIVSRMRKQKQSFPPGPKKWPLVGNLFQLPTSYEWETYAHWSEVYGSDVLHVSAAGTSIIIVNSWKAAYDLFEKKSSIYSSRVENQMLLLSGWDWLFAFMPYGNAWLQRRKLFQKNFHPSDDASHRPREREYVHQMLRALLDTPEEFMEHSRDLMGAITLSLGYGFKVKPKDTIINLATEAVKGLADAANLNAFLVNSFPALKYVPSWFPGTGWKRQARIWRGWTLKMRDVPFEKSLRQIAEGTATPSLVTTSVSNLDESLDREEQLTIIRDTAGSFFIAGADSAVSAINNFVLMMICYPEIQNKAQAELDRVIGRGRLPDFSDEPSLPYINALVKESLRCHAITPFAVPHYLSEDDEYNGYYLPKGSIVLGNAWAITHDKEDYPEPFEFKPERFLKDGKLNAEVREPTAAFGFGRRICPGRHIAISTLYLSIATILSVFRIEKAVDENGRVIVPSKEYTSSFIVHPKPFKCSIKPRSNEAEKLISIALYLVVTRISKNWRGSSTSGSHSETEKRAEEKVKIWRL</sequence>
<keyword evidence="5 9" id="KW-0479">Metal-binding</keyword>
<dbReference type="InParanoid" id="K5WQM7"/>
<evidence type="ECO:0008006" key="14">
    <source>
        <dbReference type="Google" id="ProtNLM"/>
    </source>
</evidence>
<dbReference type="SUPFAM" id="SSF48264">
    <property type="entry name" value="Cytochrome P450"/>
    <property type="match status" value="1"/>
</dbReference>
<keyword evidence="7 9" id="KW-0408">Iron</keyword>
<feature type="binding site" description="axial binding residue" evidence="9">
    <location>
        <position position="434"/>
    </location>
    <ligand>
        <name>heme</name>
        <dbReference type="ChEBI" id="CHEBI:30413"/>
    </ligand>
    <ligandPart>
        <name>Fe</name>
        <dbReference type="ChEBI" id="CHEBI:18248"/>
    </ligandPart>
</feature>
<evidence type="ECO:0000256" key="8">
    <source>
        <dbReference type="ARBA" id="ARBA00023033"/>
    </source>
</evidence>
<evidence type="ECO:0000256" key="4">
    <source>
        <dbReference type="ARBA" id="ARBA00022617"/>
    </source>
</evidence>
<evidence type="ECO:0000256" key="3">
    <source>
        <dbReference type="ARBA" id="ARBA00010617"/>
    </source>
</evidence>
<dbReference type="Proteomes" id="UP000008493">
    <property type="component" value="Unassembled WGS sequence"/>
</dbReference>
<comment type="cofactor">
    <cofactor evidence="1 9">
        <name>heme</name>
        <dbReference type="ChEBI" id="CHEBI:30413"/>
    </cofactor>
</comment>
<comment type="pathway">
    <text evidence="2">Secondary metabolite biosynthesis.</text>
</comment>
<dbReference type="GO" id="GO:0016705">
    <property type="term" value="F:oxidoreductase activity, acting on paired donors, with incorporation or reduction of molecular oxygen"/>
    <property type="evidence" value="ECO:0007669"/>
    <property type="project" value="InterPro"/>
</dbReference>
<dbReference type="Gene3D" id="1.10.630.10">
    <property type="entry name" value="Cytochrome P450"/>
    <property type="match status" value="1"/>
</dbReference>
<dbReference type="CDD" id="cd11065">
    <property type="entry name" value="CYP64-like"/>
    <property type="match status" value="1"/>
</dbReference>
<evidence type="ECO:0000256" key="10">
    <source>
        <dbReference type="RuleBase" id="RU000461"/>
    </source>
</evidence>
<dbReference type="Pfam" id="PF00067">
    <property type="entry name" value="p450"/>
    <property type="match status" value="1"/>
</dbReference>
<keyword evidence="6 10" id="KW-0560">Oxidoreductase</keyword>
<evidence type="ECO:0000313" key="12">
    <source>
        <dbReference type="EMBL" id="EKM77631.1"/>
    </source>
</evidence>
<keyword evidence="11" id="KW-0732">Signal</keyword>
<dbReference type="PANTHER" id="PTHR46300">
    <property type="entry name" value="P450, PUTATIVE (EUROFUNG)-RELATED-RELATED"/>
    <property type="match status" value="1"/>
</dbReference>
<dbReference type="OrthoDB" id="2789670at2759"/>
<name>K5WQM7_AGABU</name>
<keyword evidence="8 10" id="KW-0503">Monooxygenase</keyword>
<feature type="chain" id="PRO_5003885858" description="Cytochrome P450" evidence="11">
    <location>
        <begin position="28"/>
        <end position="540"/>
    </location>
</feature>
<dbReference type="KEGG" id="abp:AGABI1DRAFT93343"/>
<dbReference type="AlphaFoldDB" id="K5WQM7"/>
<protein>
    <recommendedName>
        <fullName evidence="14">Cytochrome P450</fullName>
    </recommendedName>
</protein>
<dbReference type="HOGENOM" id="CLU_001570_2_3_1"/>
<proteinExistence type="inferred from homology"/>
<organism evidence="12 13">
    <name type="scientific">Agaricus bisporus var. burnettii (strain JB137-S8 / ATCC MYA-4627 / FGSC 10392)</name>
    <name type="common">White button mushroom</name>
    <dbReference type="NCBI Taxonomy" id="597362"/>
    <lineage>
        <taxon>Eukaryota</taxon>
        <taxon>Fungi</taxon>
        <taxon>Dikarya</taxon>
        <taxon>Basidiomycota</taxon>
        <taxon>Agaricomycotina</taxon>
        <taxon>Agaricomycetes</taxon>
        <taxon>Agaricomycetidae</taxon>
        <taxon>Agaricales</taxon>
        <taxon>Agaricineae</taxon>
        <taxon>Agaricaceae</taxon>
        <taxon>Agaricus</taxon>
    </lineage>
</organism>
<evidence type="ECO:0000256" key="6">
    <source>
        <dbReference type="ARBA" id="ARBA00023002"/>
    </source>
</evidence>
<evidence type="ECO:0000313" key="13">
    <source>
        <dbReference type="Proteomes" id="UP000008493"/>
    </source>
</evidence>
<reference evidence="13" key="1">
    <citation type="journal article" date="2012" name="Proc. Natl. Acad. Sci. U.S.A.">
        <title>Genome sequence of the button mushroom Agaricus bisporus reveals mechanisms governing adaptation to a humic-rich ecological niche.</title>
        <authorList>
            <person name="Morin E."/>
            <person name="Kohler A."/>
            <person name="Baker A.R."/>
            <person name="Foulongne-Oriol M."/>
            <person name="Lombard V."/>
            <person name="Nagy L.G."/>
            <person name="Ohm R.A."/>
            <person name="Patyshakuliyeva A."/>
            <person name="Brun A."/>
            <person name="Aerts A.L."/>
            <person name="Bailey A.M."/>
            <person name="Billette C."/>
            <person name="Coutinho P.M."/>
            <person name="Deakin G."/>
            <person name="Doddapaneni H."/>
            <person name="Floudas D."/>
            <person name="Grimwood J."/>
            <person name="Hilden K."/>
            <person name="Kuees U."/>
            <person name="LaButti K.M."/>
            <person name="Lapidus A."/>
            <person name="Lindquist E.A."/>
            <person name="Lucas S.M."/>
            <person name="Murat C."/>
            <person name="Riley R.W."/>
            <person name="Salamov A.A."/>
            <person name="Schmutz J."/>
            <person name="Subramanian V."/>
            <person name="Woesten H.A.B."/>
            <person name="Xu J."/>
            <person name="Eastwood D.C."/>
            <person name="Foster G.D."/>
            <person name="Sonnenberg A.S."/>
            <person name="Cullen D."/>
            <person name="de Vries R.P."/>
            <person name="Lundell T."/>
            <person name="Hibbett D.S."/>
            <person name="Henrissat B."/>
            <person name="Burton K.S."/>
            <person name="Kerrigan R.W."/>
            <person name="Challen M.P."/>
            <person name="Grigoriev I.V."/>
            <person name="Martin F."/>
        </authorList>
    </citation>
    <scope>NUCLEOTIDE SEQUENCE [LARGE SCALE GENOMIC DNA]</scope>
    <source>
        <strain evidence="13">JB137-S8 / ATCC MYA-4627 / FGSC 10392</strain>
    </source>
</reference>
<dbReference type="RefSeq" id="XP_007331880.1">
    <property type="nucleotide sequence ID" value="XM_007331818.1"/>
</dbReference>
<evidence type="ECO:0000256" key="1">
    <source>
        <dbReference type="ARBA" id="ARBA00001971"/>
    </source>
</evidence>
<dbReference type="PANTHER" id="PTHR46300:SF7">
    <property type="entry name" value="P450, PUTATIVE (EUROFUNG)-RELATED"/>
    <property type="match status" value="1"/>
</dbReference>
<comment type="similarity">
    <text evidence="3 10">Belongs to the cytochrome P450 family.</text>
</comment>
<evidence type="ECO:0000256" key="2">
    <source>
        <dbReference type="ARBA" id="ARBA00005179"/>
    </source>
</evidence>
<dbReference type="eggNOG" id="KOG0156">
    <property type="taxonomic scope" value="Eukaryota"/>
</dbReference>
<feature type="signal peptide" evidence="11">
    <location>
        <begin position="1"/>
        <end position="27"/>
    </location>
</feature>
<keyword evidence="13" id="KW-1185">Reference proteome</keyword>